<feature type="transmembrane region" description="Helical" evidence="5">
    <location>
        <begin position="41"/>
        <end position="60"/>
    </location>
</feature>
<dbReference type="GO" id="GO:0012505">
    <property type="term" value="C:endomembrane system"/>
    <property type="evidence" value="ECO:0007669"/>
    <property type="project" value="UniProtKB-SubCell"/>
</dbReference>
<dbReference type="Gene3D" id="1.20.120.1630">
    <property type="match status" value="1"/>
</dbReference>
<keyword evidence="6" id="KW-0808">Transferase</keyword>
<dbReference type="PANTHER" id="PTHR12714:SF24">
    <property type="entry name" value="SLR1182 PROTEIN"/>
    <property type="match status" value="1"/>
</dbReference>
<name>A0A3M8Q480_9GAMM</name>
<keyword evidence="4 5" id="KW-0472">Membrane</keyword>
<organism evidence="6 7">
    <name type="scientific">Marinomonas hwangdonensis</name>
    <dbReference type="NCBI Taxonomy" id="1053647"/>
    <lineage>
        <taxon>Bacteria</taxon>
        <taxon>Pseudomonadati</taxon>
        <taxon>Pseudomonadota</taxon>
        <taxon>Gammaproteobacteria</taxon>
        <taxon>Oceanospirillales</taxon>
        <taxon>Oceanospirillaceae</taxon>
        <taxon>Marinomonas</taxon>
    </lineage>
</organism>
<keyword evidence="6" id="KW-0489">Methyltransferase</keyword>
<comment type="subcellular location">
    <subcellularLocation>
        <location evidence="1">Endomembrane system</location>
        <topology evidence="1">Multi-pass membrane protein</topology>
    </subcellularLocation>
</comment>
<evidence type="ECO:0000313" key="7">
    <source>
        <dbReference type="Proteomes" id="UP000280507"/>
    </source>
</evidence>
<keyword evidence="2 5" id="KW-0812">Transmembrane</keyword>
<proteinExistence type="predicted"/>
<dbReference type="OrthoDB" id="9811969at2"/>
<dbReference type="GO" id="GO:0008168">
    <property type="term" value="F:methyltransferase activity"/>
    <property type="evidence" value="ECO:0007669"/>
    <property type="project" value="UniProtKB-KW"/>
</dbReference>
<dbReference type="AlphaFoldDB" id="A0A3M8Q480"/>
<dbReference type="InterPro" id="IPR007318">
    <property type="entry name" value="Phopholipid_MeTrfase"/>
</dbReference>
<feature type="transmembrane region" description="Helical" evidence="5">
    <location>
        <begin position="12"/>
        <end position="29"/>
    </location>
</feature>
<evidence type="ECO:0000256" key="5">
    <source>
        <dbReference type="SAM" id="Phobius"/>
    </source>
</evidence>
<dbReference type="RefSeq" id="WP_123095818.1">
    <property type="nucleotide sequence ID" value="NZ_RIZG01000005.1"/>
</dbReference>
<keyword evidence="7" id="KW-1185">Reference proteome</keyword>
<dbReference type="PANTHER" id="PTHR12714">
    <property type="entry name" value="PROTEIN-S ISOPRENYLCYSTEINE O-METHYLTRANSFERASE"/>
    <property type="match status" value="1"/>
</dbReference>
<comment type="caution">
    <text evidence="6">The sequence shown here is derived from an EMBL/GenBank/DDBJ whole genome shotgun (WGS) entry which is preliminary data.</text>
</comment>
<accession>A0A3M8Q480</accession>
<evidence type="ECO:0000256" key="4">
    <source>
        <dbReference type="ARBA" id="ARBA00023136"/>
    </source>
</evidence>
<dbReference type="Proteomes" id="UP000280507">
    <property type="component" value="Unassembled WGS sequence"/>
</dbReference>
<feature type="transmembrane region" description="Helical" evidence="5">
    <location>
        <begin position="91"/>
        <end position="122"/>
    </location>
</feature>
<evidence type="ECO:0000256" key="2">
    <source>
        <dbReference type="ARBA" id="ARBA00022692"/>
    </source>
</evidence>
<gene>
    <name evidence="6" type="ORF">EBI00_10190</name>
</gene>
<reference evidence="6 7" key="1">
    <citation type="journal article" date="2012" name="Int. J. Syst. Evol. Microbiol.">
        <title>Marinomonas hwangdonensis sp. nov., isolated from seawater.</title>
        <authorList>
            <person name="Jung Y.T."/>
            <person name="Oh T.K."/>
            <person name="Yoon J.H."/>
        </authorList>
    </citation>
    <scope>NUCLEOTIDE SEQUENCE [LARGE SCALE GENOMIC DNA]</scope>
    <source>
        <strain evidence="6 7">HDW-15</strain>
    </source>
</reference>
<evidence type="ECO:0000256" key="1">
    <source>
        <dbReference type="ARBA" id="ARBA00004127"/>
    </source>
</evidence>
<evidence type="ECO:0000256" key="3">
    <source>
        <dbReference type="ARBA" id="ARBA00022989"/>
    </source>
</evidence>
<keyword evidence="3 5" id="KW-1133">Transmembrane helix</keyword>
<sequence length="153" mass="17622">MKNLELKIPPVVLVAVVAVGMWAVSRIAMNLHFTFPYVDLWSAAMVLLGICIAIAGVLQFRKSGTTVDPRVPDQSSHLVVRGVYRYSRNPMYLGFLLALCGWCLFLGNVVSMLFLPAFIIYMNRFQIVPEERFMQEKFAESYHQYKTQVRRWL</sequence>
<dbReference type="EMBL" id="RIZG01000005">
    <property type="protein sequence ID" value="RNF50532.1"/>
    <property type="molecule type" value="Genomic_DNA"/>
</dbReference>
<protein>
    <submittedName>
        <fullName evidence="6">Isoprenylcysteine carboxylmethyltransferase family protein</fullName>
    </submittedName>
</protein>
<evidence type="ECO:0000313" key="6">
    <source>
        <dbReference type="EMBL" id="RNF50532.1"/>
    </source>
</evidence>
<dbReference type="Pfam" id="PF04191">
    <property type="entry name" value="PEMT"/>
    <property type="match status" value="1"/>
</dbReference>
<dbReference type="GO" id="GO:0032259">
    <property type="term" value="P:methylation"/>
    <property type="evidence" value="ECO:0007669"/>
    <property type="project" value="UniProtKB-KW"/>
</dbReference>